<evidence type="ECO:0000259" key="1">
    <source>
        <dbReference type="Pfam" id="PF01878"/>
    </source>
</evidence>
<dbReference type="AlphaFoldDB" id="A0A4Q1CBS4"/>
<accession>A0A4Q1CBS4</accession>
<dbReference type="Pfam" id="PF01878">
    <property type="entry name" value="EVE"/>
    <property type="match status" value="1"/>
</dbReference>
<protein>
    <submittedName>
        <fullName evidence="2">EVE domain-containing protein</fullName>
    </submittedName>
</protein>
<dbReference type="PANTHER" id="PTHR14087:SF7">
    <property type="entry name" value="THYMOCYTE NUCLEAR PROTEIN 1"/>
    <property type="match status" value="1"/>
</dbReference>
<name>A0A4Q1CBS4_9BACT</name>
<dbReference type="EMBL" id="SDHX01000001">
    <property type="protein sequence ID" value="RXK56478.1"/>
    <property type="molecule type" value="Genomic_DNA"/>
</dbReference>
<dbReference type="InterPro" id="IPR002740">
    <property type="entry name" value="EVE_domain"/>
</dbReference>
<reference evidence="2 3" key="1">
    <citation type="submission" date="2019-01" db="EMBL/GenBank/DDBJ databases">
        <title>Lacunisphaera sp. strain TWA-58.</title>
        <authorList>
            <person name="Chen W.-M."/>
        </authorList>
    </citation>
    <scope>NUCLEOTIDE SEQUENCE [LARGE SCALE GENOMIC DNA]</scope>
    <source>
        <strain evidence="2 3">TWA-58</strain>
    </source>
</reference>
<dbReference type="SUPFAM" id="SSF88697">
    <property type="entry name" value="PUA domain-like"/>
    <property type="match status" value="1"/>
</dbReference>
<dbReference type="RefSeq" id="WP_129047846.1">
    <property type="nucleotide sequence ID" value="NZ_SDHX01000001.1"/>
</dbReference>
<proteinExistence type="predicted"/>
<gene>
    <name evidence="2" type="ORF">ESB00_11600</name>
</gene>
<dbReference type="OrthoDB" id="9791347at2"/>
<dbReference type="PANTHER" id="PTHR14087">
    <property type="entry name" value="THYMOCYTE NUCLEAR PROTEIN 1"/>
    <property type="match status" value="1"/>
</dbReference>
<dbReference type="CDD" id="cd21133">
    <property type="entry name" value="EVE"/>
    <property type="match status" value="1"/>
</dbReference>
<dbReference type="InterPro" id="IPR047197">
    <property type="entry name" value="THYN1-like_EVE"/>
</dbReference>
<dbReference type="Gene3D" id="3.10.590.10">
    <property type="entry name" value="ph1033 like domains"/>
    <property type="match status" value="1"/>
</dbReference>
<dbReference type="InterPro" id="IPR052181">
    <property type="entry name" value="5hmC_binding"/>
</dbReference>
<comment type="caution">
    <text evidence="2">The sequence shown here is derived from an EMBL/GenBank/DDBJ whole genome shotgun (WGS) entry which is preliminary data.</text>
</comment>
<evidence type="ECO:0000313" key="2">
    <source>
        <dbReference type="EMBL" id="RXK56478.1"/>
    </source>
</evidence>
<evidence type="ECO:0000313" key="3">
    <source>
        <dbReference type="Proteomes" id="UP000290218"/>
    </source>
</evidence>
<dbReference type="InterPro" id="IPR015947">
    <property type="entry name" value="PUA-like_sf"/>
</dbReference>
<organism evidence="2 3">
    <name type="scientific">Oleiharenicola lentus</name>
    <dbReference type="NCBI Taxonomy" id="2508720"/>
    <lineage>
        <taxon>Bacteria</taxon>
        <taxon>Pseudomonadati</taxon>
        <taxon>Verrucomicrobiota</taxon>
        <taxon>Opitutia</taxon>
        <taxon>Opitutales</taxon>
        <taxon>Opitutaceae</taxon>
        <taxon>Oleiharenicola</taxon>
    </lineage>
</organism>
<feature type="domain" description="EVE" evidence="1">
    <location>
        <begin position="4"/>
        <end position="133"/>
    </location>
</feature>
<sequence>MTTQYWLVKSEPETYSWADFVRDKRTDWTGVRNYAARLHLKAMRPGDEVLFYHSNEGKCVVGIARVTKPAFPDTTADEDGWVAVELAPVAPLKQPVTLAQIKAEAVLKDIALVRQGRLSVMPLKSAEFVRIKKLGSG</sequence>
<keyword evidence="3" id="KW-1185">Reference proteome</keyword>
<dbReference type="Proteomes" id="UP000290218">
    <property type="component" value="Unassembled WGS sequence"/>
</dbReference>